<dbReference type="GO" id="GO:0005886">
    <property type="term" value="C:plasma membrane"/>
    <property type="evidence" value="ECO:0007669"/>
    <property type="project" value="TreeGrafter"/>
</dbReference>
<dbReference type="Proteomes" id="UP000311382">
    <property type="component" value="Unassembled WGS sequence"/>
</dbReference>
<dbReference type="OrthoDB" id="5376138at2759"/>
<keyword evidence="3 6" id="KW-1133">Transmembrane helix</keyword>
<evidence type="ECO:0000313" key="9">
    <source>
        <dbReference type="Proteomes" id="UP000311382"/>
    </source>
</evidence>
<feature type="transmembrane region" description="Helical" evidence="6">
    <location>
        <begin position="175"/>
        <end position="193"/>
    </location>
</feature>
<feature type="transmembrane region" description="Helical" evidence="6">
    <location>
        <begin position="50"/>
        <end position="67"/>
    </location>
</feature>
<feature type="non-terminal residue" evidence="8">
    <location>
        <position position="339"/>
    </location>
</feature>
<evidence type="ECO:0000259" key="7">
    <source>
        <dbReference type="PROSITE" id="PS50850"/>
    </source>
</evidence>
<comment type="caution">
    <text evidence="8">The sequence shown here is derived from an EMBL/GenBank/DDBJ whole genome shotgun (WGS) entry which is preliminary data.</text>
</comment>
<comment type="subcellular location">
    <subcellularLocation>
        <location evidence="1">Membrane</location>
        <topology evidence="1">Multi-pass membrane protein</topology>
    </subcellularLocation>
</comment>
<dbReference type="Gene3D" id="1.20.1250.20">
    <property type="entry name" value="MFS general substrate transporter like domains"/>
    <property type="match status" value="1"/>
</dbReference>
<dbReference type="PANTHER" id="PTHR23502:SF134">
    <property type="entry name" value="MAJOR FACILITATOR SUPERFAMILY (MFS) PROFILE DOMAIN-CONTAINING PROTEIN-RELATED"/>
    <property type="match status" value="1"/>
</dbReference>
<evidence type="ECO:0000256" key="3">
    <source>
        <dbReference type="ARBA" id="ARBA00022989"/>
    </source>
</evidence>
<evidence type="ECO:0000256" key="4">
    <source>
        <dbReference type="ARBA" id="ARBA00023136"/>
    </source>
</evidence>
<dbReference type="InterPro" id="IPR011701">
    <property type="entry name" value="MFS"/>
</dbReference>
<reference evidence="8 9" key="1">
    <citation type="submission" date="2019-03" db="EMBL/GenBank/DDBJ databases">
        <title>Rhodosporidium diobovatum UCD-FST 08-225 genome sequencing, assembly, and annotation.</title>
        <authorList>
            <person name="Fakankun I.U."/>
            <person name="Fristensky B."/>
            <person name="Levin D.B."/>
        </authorList>
    </citation>
    <scope>NUCLEOTIDE SEQUENCE [LARGE SCALE GENOMIC DNA]</scope>
    <source>
        <strain evidence="8 9">UCD-FST 08-225</strain>
    </source>
</reference>
<feature type="transmembrane region" description="Helical" evidence="6">
    <location>
        <begin position="118"/>
        <end position="135"/>
    </location>
</feature>
<dbReference type="AlphaFoldDB" id="A0A5C5FJB0"/>
<evidence type="ECO:0000256" key="6">
    <source>
        <dbReference type="SAM" id="Phobius"/>
    </source>
</evidence>
<dbReference type="PANTHER" id="PTHR23502">
    <property type="entry name" value="MAJOR FACILITATOR SUPERFAMILY"/>
    <property type="match status" value="1"/>
</dbReference>
<gene>
    <name evidence="8" type="ORF">DMC30DRAFT_407372</name>
</gene>
<dbReference type="PROSITE" id="PS50850">
    <property type="entry name" value="MFS"/>
    <property type="match status" value="1"/>
</dbReference>
<name>A0A5C5FJB0_9BASI</name>
<dbReference type="Pfam" id="PF07690">
    <property type="entry name" value="MFS_1"/>
    <property type="match status" value="1"/>
</dbReference>
<protein>
    <submittedName>
        <fullName evidence="8">Major facilitator superfamily domain-containing protein</fullName>
    </submittedName>
</protein>
<evidence type="ECO:0000256" key="2">
    <source>
        <dbReference type="ARBA" id="ARBA00022692"/>
    </source>
</evidence>
<feature type="transmembrane region" description="Helical" evidence="6">
    <location>
        <begin position="87"/>
        <end position="106"/>
    </location>
</feature>
<feature type="transmembrane region" description="Helical" evidence="6">
    <location>
        <begin position="205"/>
        <end position="225"/>
    </location>
</feature>
<keyword evidence="9" id="KW-1185">Reference proteome</keyword>
<evidence type="ECO:0000256" key="5">
    <source>
        <dbReference type="SAM" id="MobiDB-lite"/>
    </source>
</evidence>
<dbReference type="InterPro" id="IPR020846">
    <property type="entry name" value="MFS_dom"/>
</dbReference>
<dbReference type="GO" id="GO:0022857">
    <property type="term" value="F:transmembrane transporter activity"/>
    <property type="evidence" value="ECO:0007669"/>
    <property type="project" value="InterPro"/>
</dbReference>
<feature type="region of interest" description="Disordered" evidence="5">
    <location>
        <begin position="1"/>
        <end position="39"/>
    </location>
</feature>
<dbReference type="SUPFAM" id="SSF103473">
    <property type="entry name" value="MFS general substrate transporter"/>
    <property type="match status" value="1"/>
</dbReference>
<dbReference type="EMBL" id="SOZI01000303">
    <property type="protein sequence ID" value="TNY16927.1"/>
    <property type="molecule type" value="Genomic_DNA"/>
</dbReference>
<proteinExistence type="predicted"/>
<keyword evidence="2 6" id="KW-0812">Transmembrane</keyword>
<evidence type="ECO:0000256" key="1">
    <source>
        <dbReference type="ARBA" id="ARBA00004141"/>
    </source>
</evidence>
<feature type="compositionally biased region" description="Basic and acidic residues" evidence="5">
    <location>
        <begin position="1"/>
        <end position="14"/>
    </location>
</feature>
<dbReference type="STRING" id="5288.A0A5C5FJB0"/>
<feature type="transmembrane region" description="Helical" evidence="6">
    <location>
        <begin position="280"/>
        <end position="306"/>
    </location>
</feature>
<sequence>MQLSKDKMQHDTAKLEQVSASAQDPVPVRFAKNDPQDPAEGWSRWKRYRALALAMYVTYCSAFNASANGAASGGFREDHPGVTTNVFQASSFTYLAMLGIGPLVLAPVSETFGRRPQIVICTFIIMVLFLGQALAPNVYSVIFCRLIQGVAASVEGPVAAGVVADLWPKRVRGPAMGIFVLCVFTANATGPLSMNWCAQTLNWHWVYWIQMCTNALCFFLCLFFFPEPRADVILGKRCKQLEKETGRPHYVDGAERFEGWWQALKLSSTRPLLYLFTEPIVMALALWVGFAWGMVFLLIGAISHIFRETYGFSQGQAGSVANVDLLRARAWWSISGLHR</sequence>
<keyword evidence="4 6" id="KW-0472">Membrane</keyword>
<accession>A0A5C5FJB0</accession>
<dbReference type="InterPro" id="IPR036259">
    <property type="entry name" value="MFS_trans_sf"/>
</dbReference>
<organism evidence="8 9">
    <name type="scientific">Rhodotorula diobovata</name>
    <dbReference type="NCBI Taxonomy" id="5288"/>
    <lineage>
        <taxon>Eukaryota</taxon>
        <taxon>Fungi</taxon>
        <taxon>Dikarya</taxon>
        <taxon>Basidiomycota</taxon>
        <taxon>Pucciniomycotina</taxon>
        <taxon>Microbotryomycetes</taxon>
        <taxon>Sporidiobolales</taxon>
        <taxon>Sporidiobolaceae</taxon>
        <taxon>Rhodotorula</taxon>
    </lineage>
</organism>
<feature type="domain" description="Major facilitator superfamily (MFS) profile" evidence="7">
    <location>
        <begin position="50"/>
        <end position="339"/>
    </location>
</feature>
<evidence type="ECO:0000313" key="8">
    <source>
        <dbReference type="EMBL" id="TNY16927.1"/>
    </source>
</evidence>